<dbReference type="EnsemblPlants" id="AVESA.00010b.r2.6AG1035340.1">
    <property type="protein sequence ID" value="AVESA.00010b.r2.6AG1035340.1.CDS"/>
    <property type="gene ID" value="AVESA.00010b.r2.6AG1035340"/>
</dbReference>
<proteinExistence type="predicted"/>
<name>A0ACD5YMF7_AVESA</name>
<protein>
    <submittedName>
        <fullName evidence="1">Uncharacterized protein</fullName>
    </submittedName>
</protein>
<organism evidence="1 2">
    <name type="scientific">Avena sativa</name>
    <name type="common">Oat</name>
    <dbReference type="NCBI Taxonomy" id="4498"/>
    <lineage>
        <taxon>Eukaryota</taxon>
        <taxon>Viridiplantae</taxon>
        <taxon>Streptophyta</taxon>
        <taxon>Embryophyta</taxon>
        <taxon>Tracheophyta</taxon>
        <taxon>Spermatophyta</taxon>
        <taxon>Magnoliopsida</taxon>
        <taxon>Liliopsida</taxon>
        <taxon>Poales</taxon>
        <taxon>Poaceae</taxon>
        <taxon>BOP clade</taxon>
        <taxon>Pooideae</taxon>
        <taxon>Poodae</taxon>
        <taxon>Poeae</taxon>
        <taxon>Poeae Chloroplast Group 1 (Aveneae type)</taxon>
        <taxon>Aveninae</taxon>
        <taxon>Avena</taxon>
    </lineage>
</organism>
<reference evidence="1" key="1">
    <citation type="submission" date="2021-05" db="EMBL/GenBank/DDBJ databases">
        <authorList>
            <person name="Scholz U."/>
            <person name="Mascher M."/>
            <person name="Fiebig A."/>
        </authorList>
    </citation>
    <scope>NUCLEOTIDE SEQUENCE [LARGE SCALE GENOMIC DNA]</scope>
</reference>
<keyword evidence="2" id="KW-1185">Reference proteome</keyword>
<evidence type="ECO:0000313" key="2">
    <source>
        <dbReference type="Proteomes" id="UP001732700"/>
    </source>
</evidence>
<reference evidence="1" key="2">
    <citation type="submission" date="2025-09" db="UniProtKB">
        <authorList>
            <consortium name="EnsemblPlants"/>
        </authorList>
    </citation>
    <scope>IDENTIFICATION</scope>
</reference>
<sequence>MPALTSTRPSAVQGEIHRELDQRRKLAAVAKGRIMKNSSAPSSIRNAAAGAVIQNKPAPIPHEPARAATKNPSLSTPRAPAIAYLQLGEAPKRHTAPKGRPAGIPFPRKQGNPEAARVDPARACRSGHQEPVLASMPMPHKSAEAATKKSSAPISHAPARVANKKPSSAPIPETTPPLLPSTPASESVKRGSTVRVRTPVGTLPTGLCLVLWLSARVITDAEDGYLEVIYNGDFPRDDPFRTVRVARDQGEANPNSAQITFFPFYLIWIISYRRSHCVFLWLVKIQSQSRDWLINRSLLAILPNRETSV</sequence>
<evidence type="ECO:0000313" key="1">
    <source>
        <dbReference type="EnsemblPlants" id="AVESA.00010b.r2.6AG1035340.1.CDS"/>
    </source>
</evidence>
<dbReference type="Proteomes" id="UP001732700">
    <property type="component" value="Chromosome 6A"/>
</dbReference>
<accession>A0ACD5YMF7</accession>